<name>A0A6A4PFY0_LUPAL</name>
<evidence type="ECO:0000313" key="2">
    <source>
        <dbReference type="EMBL" id="KAE9600376.1"/>
    </source>
</evidence>
<dbReference type="InterPro" id="IPR042316">
    <property type="entry name" value="IRKI-like"/>
</dbReference>
<feature type="region of interest" description="Disordered" evidence="1">
    <location>
        <begin position="1"/>
        <end position="23"/>
    </location>
</feature>
<evidence type="ECO:0000256" key="1">
    <source>
        <dbReference type="SAM" id="MobiDB-lite"/>
    </source>
</evidence>
<organism evidence="2 3">
    <name type="scientific">Lupinus albus</name>
    <name type="common">White lupine</name>
    <name type="synonym">Lupinus termis</name>
    <dbReference type="NCBI Taxonomy" id="3870"/>
    <lineage>
        <taxon>Eukaryota</taxon>
        <taxon>Viridiplantae</taxon>
        <taxon>Streptophyta</taxon>
        <taxon>Embryophyta</taxon>
        <taxon>Tracheophyta</taxon>
        <taxon>Spermatophyta</taxon>
        <taxon>Magnoliopsida</taxon>
        <taxon>eudicotyledons</taxon>
        <taxon>Gunneridae</taxon>
        <taxon>Pentapetalae</taxon>
        <taxon>rosids</taxon>
        <taxon>fabids</taxon>
        <taxon>Fabales</taxon>
        <taxon>Fabaceae</taxon>
        <taxon>Papilionoideae</taxon>
        <taxon>50 kb inversion clade</taxon>
        <taxon>genistoids sensu lato</taxon>
        <taxon>core genistoids</taxon>
        <taxon>Genisteae</taxon>
        <taxon>Lupinus</taxon>
    </lineage>
</organism>
<proteinExistence type="predicted"/>
<gene>
    <name evidence="2" type="ORF">Lalb_Chr14g0372231</name>
</gene>
<evidence type="ECO:0000313" key="3">
    <source>
        <dbReference type="Proteomes" id="UP000447434"/>
    </source>
</evidence>
<dbReference type="AlphaFoldDB" id="A0A6A4PFY0"/>
<dbReference type="PANTHER" id="PTHR31029:SF16">
    <property type="entry name" value="IRK-INTERACTING PROTEIN"/>
    <property type="match status" value="1"/>
</dbReference>
<protein>
    <submittedName>
        <fullName evidence="2">Uncharacterized protein</fullName>
    </submittedName>
</protein>
<sequence length="278" mass="30979">MASTATTTTQNFQNHNNNSNNGNLEISKQEIQSAIAKAVELRAIHAALTHGSSPVNARFSSPSPVSRSVSQFSAQDYPVFAPSYEDDSVPYNQSPTKSRIISECWNENLVETRNIIETTIPDHKEKTSLRKALDVGYANLNSPHICPVDDAKSATGSCANHITVLQTSPTNDYFKSRRRNSLDDFKPVSSCNRCNPAVITSEFDNIRINKSSNIVVPLTDSHVSFRTQPKSKSVISWLFPRFKKKHNKNESSPNRTEYEEVPHVLKDTGIVRRVNGSF</sequence>
<comment type="caution">
    <text evidence="2">The sequence shown here is derived from an EMBL/GenBank/DDBJ whole genome shotgun (WGS) entry which is preliminary data.</text>
</comment>
<keyword evidence="3" id="KW-1185">Reference proteome</keyword>
<dbReference type="EMBL" id="WOCE01000014">
    <property type="protein sequence ID" value="KAE9600376.1"/>
    <property type="molecule type" value="Genomic_DNA"/>
</dbReference>
<dbReference type="Proteomes" id="UP000447434">
    <property type="component" value="Chromosome 14"/>
</dbReference>
<dbReference type="PANTHER" id="PTHR31029">
    <property type="entry name" value="CYCLIN-DEPENDENT KINASE-LIKE PROTEIN"/>
    <property type="match status" value="1"/>
</dbReference>
<reference evidence="3" key="1">
    <citation type="journal article" date="2020" name="Nat. Commun.">
        <title>Genome sequence of the cluster root forming white lupin.</title>
        <authorList>
            <person name="Hufnagel B."/>
            <person name="Marques A."/>
            <person name="Soriano A."/>
            <person name="Marques L."/>
            <person name="Divol F."/>
            <person name="Doumas P."/>
            <person name="Sallet E."/>
            <person name="Mancinotti D."/>
            <person name="Carrere S."/>
            <person name="Marande W."/>
            <person name="Arribat S."/>
            <person name="Keller J."/>
            <person name="Huneau C."/>
            <person name="Blein T."/>
            <person name="Aime D."/>
            <person name="Laguerre M."/>
            <person name="Taylor J."/>
            <person name="Schubert V."/>
            <person name="Nelson M."/>
            <person name="Geu-Flores F."/>
            <person name="Crespi M."/>
            <person name="Gallardo-Guerrero K."/>
            <person name="Delaux P.-M."/>
            <person name="Salse J."/>
            <person name="Berges H."/>
            <person name="Guyot R."/>
            <person name="Gouzy J."/>
            <person name="Peret B."/>
        </authorList>
    </citation>
    <scope>NUCLEOTIDE SEQUENCE [LARGE SCALE GENOMIC DNA]</scope>
    <source>
        <strain evidence="3">cv. Amiga</strain>
    </source>
</reference>
<dbReference type="OrthoDB" id="785851at2759"/>
<accession>A0A6A4PFY0</accession>